<proteinExistence type="inferred from homology"/>
<dbReference type="Pfam" id="PF25917">
    <property type="entry name" value="BSH_RND"/>
    <property type="match status" value="1"/>
</dbReference>
<dbReference type="Pfam" id="PF25944">
    <property type="entry name" value="Beta-barrel_RND"/>
    <property type="match status" value="1"/>
</dbReference>
<organism evidence="7 8">
    <name type="scientific">Desulfomonile tiedjei (strain ATCC 49306 / DSM 6799 / DCB-1)</name>
    <dbReference type="NCBI Taxonomy" id="706587"/>
    <lineage>
        <taxon>Bacteria</taxon>
        <taxon>Pseudomonadati</taxon>
        <taxon>Thermodesulfobacteriota</taxon>
        <taxon>Desulfomonilia</taxon>
        <taxon>Desulfomonilales</taxon>
        <taxon>Desulfomonilaceae</taxon>
        <taxon>Desulfomonile</taxon>
    </lineage>
</organism>
<feature type="domain" description="Multidrug resistance protein MdtA-like C-terminal permuted SH3" evidence="6">
    <location>
        <begin position="310"/>
        <end position="370"/>
    </location>
</feature>
<dbReference type="FunFam" id="2.40.420.20:FF:000001">
    <property type="entry name" value="Efflux RND transporter periplasmic adaptor subunit"/>
    <property type="match status" value="1"/>
</dbReference>
<dbReference type="Gene3D" id="1.10.287.470">
    <property type="entry name" value="Helix hairpin bin"/>
    <property type="match status" value="1"/>
</dbReference>
<comment type="subcellular location">
    <subcellularLocation>
        <location evidence="1">Cell envelope</location>
    </subcellularLocation>
</comment>
<dbReference type="NCBIfam" id="TIGR01730">
    <property type="entry name" value="RND_mfp"/>
    <property type="match status" value="1"/>
</dbReference>
<dbReference type="InterPro" id="IPR058624">
    <property type="entry name" value="MdtA-like_HH"/>
</dbReference>
<gene>
    <name evidence="7" type="ordered locus">Desti_0916</name>
</gene>
<reference evidence="8" key="1">
    <citation type="submission" date="2012-06" db="EMBL/GenBank/DDBJ databases">
        <title>Complete sequence of chromosome of Desulfomonile tiedjei DSM 6799.</title>
        <authorList>
            <person name="Lucas S."/>
            <person name="Copeland A."/>
            <person name="Lapidus A."/>
            <person name="Glavina del Rio T."/>
            <person name="Dalin E."/>
            <person name="Tice H."/>
            <person name="Bruce D."/>
            <person name="Goodwin L."/>
            <person name="Pitluck S."/>
            <person name="Peters L."/>
            <person name="Ovchinnikova G."/>
            <person name="Zeytun A."/>
            <person name="Lu M."/>
            <person name="Kyrpides N."/>
            <person name="Mavromatis K."/>
            <person name="Ivanova N."/>
            <person name="Brettin T."/>
            <person name="Detter J.C."/>
            <person name="Han C."/>
            <person name="Larimer F."/>
            <person name="Land M."/>
            <person name="Hauser L."/>
            <person name="Markowitz V."/>
            <person name="Cheng J.-F."/>
            <person name="Hugenholtz P."/>
            <person name="Woyke T."/>
            <person name="Wu D."/>
            <person name="Spring S."/>
            <person name="Schroeder M."/>
            <person name="Brambilla E."/>
            <person name="Klenk H.-P."/>
            <person name="Eisen J.A."/>
        </authorList>
    </citation>
    <scope>NUCLEOTIDE SEQUENCE [LARGE SCALE GENOMIC DNA]</scope>
    <source>
        <strain evidence="8">ATCC 49306 / DSM 6799 / DCB-1</strain>
    </source>
</reference>
<protein>
    <submittedName>
        <fullName evidence="7">RND family efflux transporter, MFP subunit</fullName>
    </submittedName>
</protein>
<dbReference type="OrthoDB" id="9772050at2"/>
<dbReference type="GO" id="GO:0022857">
    <property type="term" value="F:transmembrane transporter activity"/>
    <property type="evidence" value="ECO:0007669"/>
    <property type="project" value="InterPro"/>
</dbReference>
<dbReference type="PROSITE" id="PS51257">
    <property type="entry name" value="PROKAR_LIPOPROTEIN"/>
    <property type="match status" value="1"/>
</dbReference>
<feature type="domain" description="Multidrug resistance protein MdtA-like beta-barrel" evidence="5">
    <location>
        <begin position="249"/>
        <end position="302"/>
    </location>
</feature>
<feature type="domain" description="Multidrug resistance protein MdtA-like alpha-helical hairpin" evidence="3">
    <location>
        <begin position="107"/>
        <end position="176"/>
    </location>
</feature>
<evidence type="ECO:0000256" key="2">
    <source>
        <dbReference type="ARBA" id="ARBA00009477"/>
    </source>
</evidence>
<evidence type="ECO:0000259" key="3">
    <source>
        <dbReference type="Pfam" id="PF25876"/>
    </source>
</evidence>
<sequence>MIRYIIATYGKLTQFAMFFLVLLFISGCNKAQQVAQPPALKVTVGKPLQVNMIEWDRFTGRLDSVETVEVRARVSGYLESVHFREGALVKKGDLLFVIDPRPFVAELNRTEGDRARAQARYELASLRLKRSRELLATASVSQDAFDERAAEERQSKAELASAKAAEEAARLNVEFTKITAPISGRISRLFVTEGNLITGGTGQTTLLTTIVSLDPIYCYFDSDENTYLKYSRLAREGKRPNDGNVGIPVYIGLADQEGFPYKGHIDFIDNRMDPNTGTMRIRAKLPNPDLALTPGLFARVRVPGSEVLEALFVPEEAIGSDQSRKFVYVVDEKNGVDRRFVRLGPREEQFRVIREGLTANDRVIVSGIQRIRPGAPVNPEEEQIAVEKKDWIPQEYMALLKGQDTKHTFYHGNGLDKVRTD</sequence>
<dbReference type="PANTHER" id="PTHR30158:SF10">
    <property type="entry name" value="CATION EFFLUX PUMP"/>
    <property type="match status" value="1"/>
</dbReference>
<dbReference type="InterPro" id="IPR006143">
    <property type="entry name" value="RND_pump_MFP"/>
</dbReference>
<dbReference type="KEGG" id="dti:Desti_0916"/>
<dbReference type="RefSeq" id="WP_014808791.1">
    <property type="nucleotide sequence ID" value="NC_018025.1"/>
</dbReference>
<comment type="similarity">
    <text evidence="2">Belongs to the membrane fusion protein (MFP) (TC 8.A.1) family.</text>
</comment>
<dbReference type="Proteomes" id="UP000006055">
    <property type="component" value="Chromosome"/>
</dbReference>
<dbReference type="GO" id="GO:0046677">
    <property type="term" value="P:response to antibiotic"/>
    <property type="evidence" value="ECO:0007669"/>
    <property type="project" value="TreeGrafter"/>
</dbReference>
<dbReference type="Pfam" id="PF25876">
    <property type="entry name" value="HH_MFP_RND"/>
    <property type="match status" value="1"/>
</dbReference>
<evidence type="ECO:0000259" key="4">
    <source>
        <dbReference type="Pfam" id="PF25917"/>
    </source>
</evidence>
<evidence type="ECO:0000313" key="7">
    <source>
        <dbReference type="EMBL" id="AFM23635.1"/>
    </source>
</evidence>
<keyword evidence="8" id="KW-1185">Reference proteome</keyword>
<accession>I4C244</accession>
<dbReference type="Pfam" id="PF25967">
    <property type="entry name" value="RND-MFP_C"/>
    <property type="match status" value="1"/>
</dbReference>
<dbReference type="Gene3D" id="2.40.30.170">
    <property type="match status" value="1"/>
</dbReference>
<dbReference type="PANTHER" id="PTHR30158">
    <property type="entry name" value="ACRA/E-RELATED COMPONENT OF DRUG EFFLUX TRANSPORTER"/>
    <property type="match status" value="1"/>
</dbReference>
<dbReference type="SUPFAM" id="SSF111369">
    <property type="entry name" value="HlyD-like secretion proteins"/>
    <property type="match status" value="1"/>
</dbReference>
<dbReference type="GO" id="GO:0005886">
    <property type="term" value="C:plasma membrane"/>
    <property type="evidence" value="ECO:0007669"/>
    <property type="project" value="TreeGrafter"/>
</dbReference>
<dbReference type="STRING" id="706587.Desti_0916"/>
<dbReference type="InterPro" id="IPR058627">
    <property type="entry name" value="MdtA-like_C"/>
</dbReference>
<dbReference type="EMBL" id="CP003360">
    <property type="protein sequence ID" value="AFM23635.1"/>
    <property type="molecule type" value="Genomic_DNA"/>
</dbReference>
<name>I4C244_DESTA</name>
<evidence type="ECO:0000313" key="8">
    <source>
        <dbReference type="Proteomes" id="UP000006055"/>
    </source>
</evidence>
<feature type="domain" description="Multidrug resistance protein MdtA-like barrel-sandwich hybrid" evidence="4">
    <location>
        <begin position="66"/>
        <end position="207"/>
    </location>
</feature>
<dbReference type="HOGENOM" id="CLU_018816_2_1_7"/>
<dbReference type="InterPro" id="IPR058625">
    <property type="entry name" value="MdtA-like_BSH"/>
</dbReference>
<evidence type="ECO:0000259" key="5">
    <source>
        <dbReference type="Pfam" id="PF25944"/>
    </source>
</evidence>
<evidence type="ECO:0000259" key="6">
    <source>
        <dbReference type="Pfam" id="PF25967"/>
    </source>
</evidence>
<dbReference type="AlphaFoldDB" id="I4C244"/>
<dbReference type="Gene3D" id="2.40.420.20">
    <property type="match status" value="1"/>
</dbReference>
<dbReference type="eggNOG" id="COG0845">
    <property type="taxonomic scope" value="Bacteria"/>
</dbReference>
<dbReference type="GO" id="GO:0030313">
    <property type="term" value="C:cell envelope"/>
    <property type="evidence" value="ECO:0007669"/>
    <property type="project" value="UniProtKB-SubCell"/>
</dbReference>
<dbReference type="Gene3D" id="2.40.50.100">
    <property type="match status" value="1"/>
</dbReference>
<dbReference type="InterPro" id="IPR058626">
    <property type="entry name" value="MdtA-like_b-barrel"/>
</dbReference>
<evidence type="ECO:0000256" key="1">
    <source>
        <dbReference type="ARBA" id="ARBA00004196"/>
    </source>
</evidence>